<accession>A0A812X0I3</accession>
<keyword evidence="2" id="KW-0732">Signal</keyword>
<organism evidence="3 4">
    <name type="scientific">Symbiodinium pilosum</name>
    <name type="common">Dinoflagellate</name>
    <dbReference type="NCBI Taxonomy" id="2952"/>
    <lineage>
        <taxon>Eukaryota</taxon>
        <taxon>Sar</taxon>
        <taxon>Alveolata</taxon>
        <taxon>Dinophyceae</taxon>
        <taxon>Suessiales</taxon>
        <taxon>Symbiodiniaceae</taxon>
        <taxon>Symbiodinium</taxon>
    </lineage>
</organism>
<comment type="caution">
    <text evidence="3">The sequence shown here is derived from an EMBL/GenBank/DDBJ whole genome shotgun (WGS) entry which is preliminary data.</text>
</comment>
<name>A0A812X0I3_SYMPI</name>
<feature type="chain" id="PRO_5032994198" evidence="2">
    <location>
        <begin position="25"/>
        <end position="143"/>
    </location>
</feature>
<dbReference type="EMBL" id="CAJNIZ010044638">
    <property type="protein sequence ID" value="CAE7696383.1"/>
    <property type="molecule type" value="Genomic_DNA"/>
</dbReference>
<evidence type="ECO:0000313" key="3">
    <source>
        <dbReference type="EMBL" id="CAE7696383.1"/>
    </source>
</evidence>
<evidence type="ECO:0000313" key="4">
    <source>
        <dbReference type="Proteomes" id="UP000649617"/>
    </source>
</evidence>
<protein>
    <submittedName>
        <fullName evidence="3">Uncharacterized protein</fullName>
    </submittedName>
</protein>
<keyword evidence="1" id="KW-0472">Membrane</keyword>
<dbReference type="OrthoDB" id="436545at2759"/>
<gene>
    <name evidence="3" type="ORF">SPIL2461_LOCUS19543</name>
</gene>
<proteinExistence type="predicted"/>
<feature type="transmembrane region" description="Helical" evidence="1">
    <location>
        <begin position="92"/>
        <end position="114"/>
    </location>
</feature>
<reference evidence="3" key="1">
    <citation type="submission" date="2021-02" db="EMBL/GenBank/DDBJ databases">
        <authorList>
            <person name="Dougan E. K."/>
            <person name="Rhodes N."/>
            <person name="Thang M."/>
            <person name="Chan C."/>
        </authorList>
    </citation>
    <scope>NUCLEOTIDE SEQUENCE</scope>
</reference>
<evidence type="ECO:0000256" key="2">
    <source>
        <dbReference type="SAM" id="SignalP"/>
    </source>
</evidence>
<evidence type="ECO:0000256" key="1">
    <source>
        <dbReference type="SAM" id="Phobius"/>
    </source>
</evidence>
<keyword evidence="1" id="KW-0812">Transmembrane</keyword>
<keyword evidence="4" id="KW-1185">Reference proteome</keyword>
<sequence>MARKVAPLCLAAAAAMLLIALPTAFIPSPARQNAVAAAAVAAGTATLPAWAYDPDMTDAQILLARIPGGKRTQELGLIIPIAEEDGLTDGQVAGLFVIALVVFIAALDLAKTLYNGINPAKFKTAKGKGYISPLVKRYIENGY</sequence>
<dbReference type="AlphaFoldDB" id="A0A812X0I3"/>
<keyword evidence="1" id="KW-1133">Transmembrane helix</keyword>
<feature type="signal peptide" evidence="2">
    <location>
        <begin position="1"/>
        <end position="24"/>
    </location>
</feature>
<dbReference type="Proteomes" id="UP000649617">
    <property type="component" value="Unassembled WGS sequence"/>
</dbReference>